<evidence type="ECO:0000256" key="1">
    <source>
        <dbReference type="SAM" id="SignalP"/>
    </source>
</evidence>
<dbReference type="RefSeq" id="WP_130408187.1">
    <property type="nucleotide sequence ID" value="NZ_SHKK01000001.1"/>
</dbReference>
<sequence length="150" mass="15636">MYKLGLAVLTVAAMVLAAPSPAAATTTTTTQTSITIDRHASELFPFEPPVGEPGVTYPATRVTATADNCPAGIVLMSASLVQDGLPTLWATGGRGAGEIVCDGGTVELSMAFARITPALHPGRATARFSLRDWDTGEQFAESTRTVWIPC</sequence>
<feature type="chain" id="PRO_5020697477" description="Ig-like domain-containing protein" evidence="1">
    <location>
        <begin position="25"/>
        <end position="150"/>
    </location>
</feature>
<dbReference type="AlphaFoldDB" id="A0A4Q7UT81"/>
<evidence type="ECO:0008006" key="4">
    <source>
        <dbReference type="Google" id="ProtNLM"/>
    </source>
</evidence>
<protein>
    <recommendedName>
        <fullName evidence="4">Ig-like domain-containing protein</fullName>
    </recommendedName>
</protein>
<name>A0A4Q7UT81_9ACTN</name>
<reference evidence="2 3" key="1">
    <citation type="submission" date="2019-02" db="EMBL/GenBank/DDBJ databases">
        <title>Sequencing the genomes of 1000 actinobacteria strains.</title>
        <authorList>
            <person name="Klenk H.-P."/>
        </authorList>
    </citation>
    <scope>NUCLEOTIDE SEQUENCE [LARGE SCALE GENOMIC DNA]</scope>
    <source>
        <strain evidence="2 3">DSM 45888</strain>
    </source>
</reference>
<dbReference type="Proteomes" id="UP000293781">
    <property type="component" value="Unassembled WGS sequence"/>
</dbReference>
<accession>A0A4Q7UT81</accession>
<evidence type="ECO:0000313" key="3">
    <source>
        <dbReference type="Proteomes" id="UP000293781"/>
    </source>
</evidence>
<evidence type="ECO:0000313" key="2">
    <source>
        <dbReference type="EMBL" id="RZT83169.1"/>
    </source>
</evidence>
<keyword evidence="1" id="KW-0732">Signal</keyword>
<gene>
    <name evidence="2" type="ORF">EV382_6492</name>
</gene>
<keyword evidence="3" id="KW-1185">Reference proteome</keyword>
<feature type="signal peptide" evidence="1">
    <location>
        <begin position="1"/>
        <end position="24"/>
    </location>
</feature>
<comment type="caution">
    <text evidence="2">The sequence shown here is derived from an EMBL/GenBank/DDBJ whole genome shotgun (WGS) entry which is preliminary data.</text>
</comment>
<dbReference type="OrthoDB" id="3404649at2"/>
<organism evidence="2 3">
    <name type="scientific">Micromonospora violae</name>
    <dbReference type="NCBI Taxonomy" id="1278207"/>
    <lineage>
        <taxon>Bacteria</taxon>
        <taxon>Bacillati</taxon>
        <taxon>Actinomycetota</taxon>
        <taxon>Actinomycetes</taxon>
        <taxon>Micromonosporales</taxon>
        <taxon>Micromonosporaceae</taxon>
        <taxon>Micromonospora</taxon>
    </lineage>
</organism>
<proteinExistence type="predicted"/>
<dbReference type="EMBL" id="SHKK01000001">
    <property type="protein sequence ID" value="RZT83169.1"/>
    <property type="molecule type" value="Genomic_DNA"/>
</dbReference>